<evidence type="ECO:0000256" key="1">
    <source>
        <dbReference type="SAM" id="MobiDB-lite"/>
    </source>
</evidence>
<name>A0A1Y1YMZ3_9PLEO</name>
<keyword evidence="5" id="KW-1185">Reference proteome</keyword>
<dbReference type="PANTHER" id="PTHR43662:SF3">
    <property type="entry name" value="DOMAIN PROTEIN, PUTATIVE (AFU_ORTHOLOGUE AFUA_6G11970)-RELATED"/>
    <property type="match status" value="1"/>
</dbReference>
<protein>
    <recommendedName>
        <fullName evidence="3">WSC domain-containing protein</fullName>
    </recommendedName>
</protein>
<feature type="region of interest" description="Disordered" evidence="1">
    <location>
        <begin position="513"/>
        <end position="538"/>
    </location>
</feature>
<dbReference type="InterPro" id="IPR002889">
    <property type="entry name" value="WSC_carb-bd"/>
</dbReference>
<evidence type="ECO:0000256" key="2">
    <source>
        <dbReference type="SAM" id="SignalP"/>
    </source>
</evidence>
<dbReference type="Pfam" id="PF01822">
    <property type="entry name" value="WSC"/>
    <property type="match status" value="1"/>
</dbReference>
<evidence type="ECO:0000313" key="5">
    <source>
        <dbReference type="Proteomes" id="UP000193144"/>
    </source>
</evidence>
<reference evidence="4 5" key="1">
    <citation type="submission" date="2016-07" db="EMBL/GenBank/DDBJ databases">
        <title>Pervasive Adenine N6-methylation of Active Genes in Fungi.</title>
        <authorList>
            <consortium name="DOE Joint Genome Institute"/>
            <person name="Mondo S.J."/>
            <person name="Dannebaum R.O."/>
            <person name="Kuo R.C."/>
            <person name="Labutti K."/>
            <person name="Haridas S."/>
            <person name="Kuo A."/>
            <person name="Salamov A."/>
            <person name="Ahrendt S.R."/>
            <person name="Lipzen A."/>
            <person name="Sullivan W."/>
            <person name="Andreopoulos W.B."/>
            <person name="Clum A."/>
            <person name="Lindquist E."/>
            <person name="Daum C."/>
            <person name="Ramamoorthy G.K."/>
            <person name="Gryganskyi A."/>
            <person name="Culley D."/>
            <person name="Magnuson J.K."/>
            <person name="James T.Y."/>
            <person name="O'Malley M.A."/>
            <person name="Stajich J.E."/>
            <person name="Spatafora J.W."/>
            <person name="Visel A."/>
            <person name="Grigoriev I.V."/>
        </authorList>
    </citation>
    <scope>NUCLEOTIDE SEQUENCE [LARGE SCALE GENOMIC DNA]</scope>
    <source>
        <strain evidence="4 5">CBS 115471</strain>
    </source>
</reference>
<dbReference type="SMART" id="SM00321">
    <property type="entry name" value="WSC"/>
    <property type="match status" value="1"/>
</dbReference>
<gene>
    <name evidence="4" type="ORF">BCR34DRAFT_495426</name>
</gene>
<feature type="domain" description="WSC" evidence="3">
    <location>
        <begin position="362"/>
        <end position="457"/>
    </location>
</feature>
<accession>A0A1Y1YMZ3</accession>
<dbReference type="Proteomes" id="UP000193144">
    <property type="component" value="Unassembled WGS sequence"/>
</dbReference>
<organism evidence="4 5">
    <name type="scientific">Clohesyomyces aquaticus</name>
    <dbReference type="NCBI Taxonomy" id="1231657"/>
    <lineage>
        <taxon>Eukaryota</taxon>
        <taxon>Fungi</taxon>
        <taxon>Dikarya</taxon>
        <taxon>Ascomycota</taxon>
        <taxon>Pezizomycotina</taxon>
        <taxon>Dothideomycetes</taxon>
        <taxon>Pleosporomycetidae</taxon>
        <taxon>Pleosporales</taxon>
        <taxon>Lindgomycetaceae</taxon>
        <taxon>Clohesyomyces</taxon>
    </lineage>
</organism>
<proteinExistence type="predicted"/>
<dbReference type="PANTHER" id="PTHR43662">
    <property type="match status" value="1"/>
</dbReference>
<feature type="compositionally biased region" description="Low complexity" evidence="1">
    <location>
        <begin position="513"/>
        <end position="536"/>
    </location>
</feature>
<dbReference type="InterPro" id="IPR018535">
    <property type="entry name" value="DUF1996"/>
</dbReference>
<dbReference type="OrthoDB" id="74764at2759"/>
<dbReference type="AlphaFoldDB" id="A0A1Y1YMZ3"/>
<comment type="caution">
    <text evidence="4">The sequence shown here is derived from an EMBL/GenBank/DDBJ whole genome shotgun (WGS) entry which is preliminary data.</text>
</comment>
<dbReference type="EMBL" id="MCFA01000198">
    <property type="protein sequence ID" value="ORX99400.1"/>
    <property type="molecule type" value="Genomic_DNA"/>
</dbReference>
<feature type="signal peptide" evidence="2">
    <location>
        <begin position="1"/>
        <end position="20"/>
    </location>
</feature>
<keyword evidence="2" id="KW-0732">Signal</keyword>
<dbReference type="Pfam" id="PF09362">
    <property type="entry name" value="DUF1996"/>
    <property type="match status" value="1"/>
</dbReference>
<evidence type="ECO:0000313" key="4">
    <source>
        <dbReference type="EMBL" id="ORX99400.1"/>
    </source>
</evidence>
<dbReference type="STRING" id="1231657.A0A1Y1YMZ3"/>
<evidence type="ECO:0000259" key="3">
    <source>
        <dbReference type="PROSITE" id="PS51212"/>
    </source>
</evidence>
<dbReference type="PROSITE" id="PS51212">
    <property type="entry name" value="WSC"/>
    <property type="match status" value="1"/>
</dbReference>
<sequence length="614" mass="64683">MYTNTLAFLALASSIAPAAAFFRMSCPGRLVRERIDPIVNPGAVAGHVHTISGGSAFGPSMTFQQARAAKCSSCEIKEDMSNYWTPQLYVHAKNGSFISVPVVGDGSDSNGGMTVYYLQRTGQSGEKLNAFPEGFRMLAGDPFKRNFTGGLDAKAVSFACLGSNKAETNEIPNYNCPGGLRAQVFFPACWNGKDLDTPDHRSHMSYPAGNQYNTGACPPEFPKHMISLFFEVLYDTNKFVNEWNGNQHPFVFSNGDPTGYGFHGDFVNGWDVKVLQSAVETCLDDSGSVSKCGAVTMFTGAECNACKLPTVVNEQVDGVLDKLPGCNPIASGPGRASPASNCPTTPLSAPSTNFVDLTSSKKWEYTGCGTDNIGARAFTGKSTSSDDMTVEKCVDFCSAAGFSYAGLEYGRECYCDNTLKAANAPKDGIMGSCTMKCAGNNKEFCGNGGAMSIYHKCGSTCKNVQIGSSSSGGTVGGTSPSASASAKPISSASASSIKPSTASLKTTIVTSTTKKTTPTTTTITTTKKSSTPTTTKAPDCPQNNCVRQMFNPTASVPASKFCPTYTKSVVAAKSAIPSYLFNCADAAEVSQACTCLMYAAPTPTPKMKVRGARY</sequence>
<feature type="chain" id="PRO_5012056231" description="WSC domain-containing protein" evidence="2">
    <location>
        <begin position="21"/>
        <end position="614"/>
    </location>
</feature>